<dbReference type="GO" id="GO:0005506">
    <property type="term" value="F:iron ion binding"/>
    <property type="evidence" value="ECO:0007669"/>
    <property type="project" value="InterPro"/>
</dbReference>
<dbReference type="GO" id="GO:0020037">
    <property type="term" value="F:heme binding"/>
    <property type="evidence" value="ECO:0007669"/>
    <property type="project" value="InterPro"/>
</dbReference>
<dbReference type="InterPro" id="IPR008547">
    <property type="entry name" value="DUF829_TMEM53"/>
</dbReference>
<dbReference type="Proteomes" id="UP000000560">
    <property type="component" value="Chromosome V"/>
</dbReference>
<evidence type="ECO:0000256" key="1">
    <source>
        <dbReference type="ARBA" id="ARBA00022723"/>
    </source>
</evidence>
<keyword evidence="2 4" id="KW-0560">Oxidoreductase</keyword>
<keyword evidence="5" id="KW-0812">Transmembrane</keyword>
<dbReference type="ESTHER" id="emeni-q5b1v2">
    <property type="family name" value="Duf_829"/>
</dbReference>
<organism evidence="6 7">
    <name type="scientific">Emericella nidulans (strain FGSC A4 / ATCC 38163 / CBS 112.46 / NRRL 194 / M139)</name>
    <name type="common">Aspergillus nidulans</name>
    <dbReference type="NCBI Taxonomy" id="227321"/>
    <lineage>
        <taxon>Eukaryota</taxon>
        <taxon>Fungi</taxon>
        <taxon>Dikarya</taxon>
        <taxon>Ascomycota</taxon>
        <taxon>Pezizomycotina</taxon>
        <taxon>Eurotiomycetes</taxon>
        <taxon>Eurotiomycetidae</taxon>
        <taxon>Eurotiales</taxon>
        <taxon>Aspergillaceae</taxon>
        <taxon>Aspergillus</taxon>
        <taxon>Aspergillus subgen. Nidulantes</taxon>
    </lineage>
</organism>
<dbReference type="InParanoid" id="Q5B1V2"/>
<keyword evidence="1 4" id="KW-0479">Metal-binding</keyword>
<dbReference type="eggNOG" id="ENOG502S6B9">
    <property type="taxonomic scope" value="Eukaryota"/>
</dbReference>
<dbReference type="Gene3D" id="1.10.630.10">
    <property type="entry name" value="Cytochrome P450"/>
    <property type="match status" value="1"/>
</dbReference>
<sequence length="374" mass="41065">MGTFHWAPQTWEFIPFNHGPRICLGRVFGYFQMEYTLCRIFQHFERVELHEPRVQRIKVELNTKMAYPVNCRNNEEACWLIIGCSPACALYIDPTRILGFPTNGSLPSFHLLLSSLNAKPFPTLVDMEASKPLGAFSRLNSQIYQSKLPEADILLIQPVVGDMVWTPEYAQLQHLGPAVTAIDAFSDTRSDQSHRLVVHAFSNAGSHAAVQLAEAYTAVHPSASLPVTGLILDSCPGAPSAILSANAMILALPKSPLVRLLGAVLIYSVVATVALLDFLRLYQNVISKTRHVLNSPSGCFLRHGVGRTYLYSRTDAMVPWTDILDHAGEARKLAESGDDLVQTVEFTGSGHVGHLAVAGEEYTKAVLSVATSRE</sequence>
<dbReference type="PANTHER" id="PTHR12265">
    <property type="entry name" value="TRANSMEMBRANE PROTEIN 53"/>
    <property type="match status" value="1"/>
</dbReference>
<dbReference type="HOGENOM" id="CLU_739732_0_0_1"/>
<evidence type="ECO:0000313" key="6">
    <source>
        <dbReference type="EMBL" id="CBF81833.1"/>
    </source>
</evidence>
<reference evidence="7" key="1">
    <citation type="journal article" date="2005" name="Nature">
        <title>Sequencing of Aspergillus nidulans and comparative analysis with A. fumigatus and A. oryzae.</title>
        <authorList>
            <person name="Galagan J.E."/>
            <person name="Calvo S.E."/>
            <person name="Cuomo C."/>
            <person name="Ma L.J."/>
            <person name="Wortman J.R."/>
            <person name="Batzoglou S."/>
            <person name="Lee S.I."/>
            <person name="Basturkmen M."/>
            <person name="Spevak C.C."/>
            <person name="Clutterbuck J."/>
            <person name="Kapitonov V."/>
            <person name="Jurka J."/>
            <person name="Scazzocchio C."/>
            <person name="Farman M."/>
            <person name="Butler J."/>
            <person name="Purcell S."/>
            <person name="Harris S."/>
            <person name="Braus G.H."/>
            <person name="Draht O."/>
            <person name="Busch S."/>
            <person name="D'Enfert C."/>
            <person name="Bouchier C."/>
            <person name="Goldman G.H."/>
            <person name="Bell-Pedersen D."/>
            <person name="Griffiths-Jones S."/>
            <person name="Doonan J.H."/>
            <person name="Yu J."/>
            <person name="Vienken K."/>
            <person name="Pain A."/>
            <person name="Freitag M."/>
            <person name="Selker E.U."/>
            <person name="Archer D.B."/>
            <person name="Penalva M.A."/>
            <person name="Oakley B.R."/>
            <person name="Momany M."/>
            <person name="Tanaka T."/>
            <person name="Kumagai T."/>
            <person name="Asai K."/>
            <person name="Machida M."/>
            <person name="Nierman W.C."/>
            <person name="Denning D.W."/>
            <person name="Caddick M."/>
            <person name="Hynes M."/>
            <person name="Paoletti M."/>
            <person name="Fischer R."/>
            <person name="Miller B."/>
            <person name="Dyer P."/>
            <person name="Sachs M.S."/>
            <person name="Osmani S.A."/>
            <person name="Birren B.W."/>
        </authorList>
    </citation>
    <scope>NUCLEOTIDE SEQUENCE [LARGE SCALE GENOMIC DNA]</scope>
    <source>
        <strain evidence="7">FGSC A4 / ATCC 38163 / CBS 112.46 / NRRL 194 / M139</strain>
    </source>
</reference>
<gene>
    <name evidence="6" type="ORF">ANIA_05478</name>
</gene>
<keyword evidence="5" id="KW-0472">Membrane</keyword>
<evidence type="ECO:0000256" key="5">
    <source>
        <dbReference type="SAM" id="Phobius"/>
    </source>
</evidence>
<dbReference type="GO" id="GO:0016705">
    <property type="term" value="F:oxidoreductase activity, acting on paired donors, with incorporation or reduction of molecular oxygen"/>
    <property type="evidence" value="ECO:0007669"/>
    <property type="project" value="InterPro"/>
</dbReference>
<dbReference type="InterPro" id="IPR001128">
    <property type="entry name" value="Cyt_P450"/>
</dbReference>
<name>Q5B1V2_EMENI</name>
<dbReference type="InterPro" id="IPR017972">
    <property type="entry name" value="Cyt_P450_CS"/>
</dbReference>
<dbReference type="AlphaFoldDB" id="Q5B1V2"/>
<accession>Q5B1V2</accession>
<dbReference type="Pfam" id="PF05705">
    <property type="entry name" value="DUF829"/>
    <property type="match status" value="1"/>
</dbReference>
<proteinExistence type="inferred from homology"/>
<accession>C8VGE0</accession>
<keyword evidence="3 4" id="KW-0408">Iron</keyword>
<protein>
    <submittedName>
        <fullName evidence="6">Cytochrome P450, putative (Eurofung)</fullName>
    </submittedName>
</protein>
<dbReference type="EMBL" id="BN001305">
    <property type="protein sequence ID" value="CBF81833.1"/>
    <property type="molecule type" value="Genomic_DNA"/>
</dbReference>
<evidence type="ECO:0000256" key="4">
    <source>
        <dbReference type="RuleBase" id="RU000461"/>
    </source>
</evidence>
<keyword evidence="4" id="KW-0349">Heme</keyword>
<feature type="transmembrane region" description="Helical" evidence="5">
    <location>
        <begin position="257"/>
        <end position="279"/>
    </location>
</feature>
<dbReference type="PROSITE" id="PS00086">
    <property type="entry name" value="CYTOCHROME_P450"/>
    <property type="match status" value="1"/>
</dbReference>
<dbReference type="Pfam" id="PF00067">
    <property type="entry name" value="p450"/>
    <property type="match status" value="1"/>
</dbReference>
<keyword evidence="5" id="KW-1133">Transmembrane helix</keyword>
<dbReference type="RefSeq" id="XP_663082.1">
    <property type="nucleotide sequence ID" value="XM_657990.1"/>
</dbReference>
<dbReference type="GeneID" id="2871769"/>
<dbReference type="InterPro" id="IPR036396">
    <property type="entry name" value="Cyt_P450_sf"/>
</dbReference>
<evidence type="ECO:0000256" key="3">
    <source>
        <dbReference type="ARBA" id="ARBA00023004"/>
    </source>
</evidence>
<dbReference type="PANTHER" id="PTHR12265:SF36">
    <property type="entry name" value="P450, PUTATIVE (EUROFUNG)-RELATED"/>
    <property type="match status" value="1"/>
</dbReference>
<keyword evidence="7" id="KW-1185">Reference proteome</keyword>
<comment type="similarity">
    <text evidence="4">Belongs to the cytochrome P450 family.</text>
</comment>
<reference evidence="7" key="2">
    <citation type="journal article" date="2009" name="Fungal Genet. Biol.">
        <title>The 2008 update of the Aspergillus nidulans genome annotation: a community effort.</title>
        <authorList>
            <person name="Wortman J.R."/>
            <person name="Gilsenan J.M."/>
            <person name="Joardar V."/>
            <person name="Deegan J."/>
            <person name="Clutterbuck J."/>
            <person name="Andersen M.R."/>
            <person name="Archer D."/>
            <person name="Bencina M."/>
            <person name="Braus G."/>
            <person name="Coutinho P."/>
            <person name="von Dohren H."/>
            <person name="Doonan J."/>
            <person name="Driessen A.J."/>
            <person name="Durek P."/>
            <person name="Espeso E."/>
            <person name="Fekete E."/>
            <person name="Flipphi M."/>
            <person name="Estrada C.G."/>
            <person name="Geysens S."/>
            <person name="Goldman G."/>
            <person name="de Groot P.W."/>
            <person name="Hansen K."/>
            <person name="Harris S.D."/>
            <person name="Heinekamp T."/>
            <person name="Helmstaedt K."/>
            <person name="Henrissat B."/>
            <person name="Hofmann G."/>
            <person name="Homan T."/>
            <person name="Horio T."/>
            <person name="Horiuchi H."/>
            <person name="James S."/>
            <person name="Jones M."/>
            <person name="Karaffa L."/>
            <person name="Karanyi Z."/>
            <person name="Kato M."/>
            <person name="Keller N."/>
            <person name="Kelly D.E."/>
            <person name="Kiel J.A."/>
            <person name="Kim J.M."/>
            <person name="van der Klei I.J."/>
            <person name="Klis F.M."/>
            <person name="Kovalchuk A."/>
            <person name="Krasevec N."/>
            <person name="Kubicek C.P."/>
            <person name="Liu B."/>
            <person name="Maccabe A."/>
            <person name="Meyer V."/>
            <person name="Mirabito P."/>
            <person name="Miskei M."/>
            <person name="Mos M."/>
            <person name="Mullins J."/>
            <person name="Nelson D.R."/>
            <person name="Nielsen J."/>
            <person name="Oakley B.R."/>
            <person name="Osmani S.A."/>
            <person name="Pakula T."/>
            <person name="Paszewski A."/>
            <person name="Paulsen I."/>
            <person name="Pilsyk S."/>
            <person name="Pocsi I."/>
            <person name="Punt P.J."/>
            <person name="Ram A.F."/>
            <person name="Ren Q."/>
            <person name="Robellet X."/>
            <person name="Robson G."/>
            <person name="Seiboth B."/>
            <person name="van Solingen P."/>
            <person name="Specht T."/>
            <person name="Sun J."/>
            <person name="Taheri-Talesh N."/>
            <person name="Takeshita N."/>
            <person name="Ussery D."/>
            <person name="vanKuyk P.A."/>
            <person name="Visser H."/>
            <person name="van de Vondervoort P.J."/>
            <person name="de Vries R.P."/>
            <person name="Walton J."/>
            <person name="Xiang X."/>
            <person name="Xiong Y."/>
            <person name="Zeng A.P."/>
            <person name="Brandt B.W."/>
            <person name="Cornell M.J."/>
            <person name="van den Hondel C.A."/>
            <person name="Visser J."/>
            <person name="Oliver S.G."/>
            <person name="Turner G."/>
        </authorList>
    </citation>
    <scope>GENOME REANNOTATION</scope>
    <source>
        <strain evidence="7">FGSC A4 / ATCC 38163 / CBS 112.46 / NRRL 194 / M139</strain>
    </source>
</reference>
<dbReference type="KEGG" id="ani:ANIA_05478"/>
<evidence type="ECO:0000256" key="2">
    <source>
        <dbReference type="ARBA" id="ARBA00023002"/>
    </source>
</evidence>
<dbReference type="GO" id="GO:0004497">
    <property type="term" value="F:monooxygenase activity"/>
    <property type="evidence" value="ECO:0007669"/>
    <property type="project" value="UniProtKB-KW"/>
</dbReference>
<dbReference type="OMA" id="RWLLANI"/>
<dbReference type="SUPFAM" id="SSF48264">
    <property type="entry name" value="Cytochrome P450"/>
    <property type="match status" value="1"/>
</dbReference>
<dbReference type="OrthoDB" id="77878at2759"/>
<keyword evidence="4" id="KW-0503">Monooxygenase</keyword>
<evidence type="ECO:0000313" key="7">
    <source>
        <dbReference type="Proteomes" id="UP000000560"/>
    </source>
</evidence>